<comment type="subcellular location">
    <subcellularLocation>
        <location evidence="1">Membrane</location>
        <topology evidence="1">Multi-pass membrane protein</topology>
    </subcellularLocation>
</comment>
<keyword evidence="4 5" id="KW-0472">Membrane</keyword>
<keyword evidence="3 5" id="KW-1133">Transmembrane helix</keyword>
<dbReference type="Proteomes" id="UP000565078">
    <property type="component" value="Unassembled WGS sequence"/>
</dbReference>
<evidence type="ECO:0000256" key="5">
    <source>
        <dbReference type="SAM" id="Phobius"/>
    </source>
</evidence>
<evidence type="ECO:0008006" key="8">
    <source>
        <dbReference type="Google" id="ProtNLM"/>
    </source>
</evidence>
<gene>
    <name evidence="6" type="ORF">HA254_00365</name>
</gene>
<feature type="transmembrane region" description="Helical" evidence="5">
    <location>
        <begin position="35"/>
        <end position="53"/>
    </location>
</feature>
<dbReference type="NCBIfam" id="NF037968">
    <property type="entry name" value="SemiSWEET_2"/>
    <property type="match status" value="1"/>
</dbReference>
<reference evidence="7" key="1">
    <citation type="journal article" date="2020" name="bioRxiv">
        <title>A rank-normalized archaeal taxonomy based on genome phylogeny resolves widespread incomplete and uneven classifications.</title>
        <authorList>
            <person name="Rinke C."/>
            <person name="Chuvochina M."/>
            <person name="Mussig A.J."/>
            <person name="Chaumeil P.-A."/>
            <person name="Waite D.W."/>
            <person name="Whitman W.B."/>
            <person name="Parks D.H."/>
            <person name="Hugenholtz P."/>
        </authorList>
    </citation>
    <scope>NUCLEOTIDE SEQUENCE [LARGE SCALE GENOMIC DNA]</scope>
</reference>
<evidence type="ECO:0000256" key="4">
    <source>
        <dbReference type="ARBA" id="ARBA00023136"/>
    </source>
</evidence>
<comment type="caution">
    <text evidence="6">The sequence shown here is derived from an EMBL/GenBank/DDBJ whole genome shotgun (WGS) entry which is preliminary data.</text>
</comment>
<evidence type="ECO:0000313" key="7">
    <source>
        <dbReference type="Proteomes" id="UP000565078"/>
    </source>
</evidence>
<organism evidence="6 7">
    <name type="scientific">Candidatus Iainarchaeum sp</name>
    <dbReference type="NCBI Taxonomy" id="3101447"/>
    <lineage>
        <taxon>Archaea</taxon>
        <taxon>Candidatus Iainarchaeota</taxon>
        <taxon>Candidatus Iainarchaeia</taxon>
        <taxon>Candidatus Iainarchaeales</taxon>
        <taxon>Candidatus Iainarchaeaceae</taxon>
        <taxon>Candidatus Iainarchaeum</taxon>
    </lineage>
</organism>
<dbReference type="Gene3D" id="1.20.1280.290">
    <property type="match status" value="1"/>
</dbReference>
<evidence type="ECO:0000256" key="2">
    <source>
        <dbReference type="ARBA" id="ARBA00022692"/>
    </source>
</evidence>
<name>A0A7J4IUC1_9ARCH</name>
<accession>A0A7J4IUC1</accession>
<dbReference type="InterPro" id="IPR006603">
    <property type="entry name" value="PQ-loop_rpt"/>
</dbReference>
<proteinExistence type="predicted"/>
<protein>
    <recommendedName>
        <fullName evidence="8">SemiSWEET transporter</fullName>
    </recommendedName>
</protein>
<dbReference type="GO" id="GO:0051119">
    <property type="term" value="F:sugar transmembrane transporter activity"/>
    <property type="evidence" value="ECO:0007669"/>
    <property type="project" value="InterPro"/>
</dbReference>
<evidence type="ECO:0000256" key="1">
    <source>
        <dbReference type="ARBA" id="ARBA00004141"/>
    </source>
</evidence>
<keyword evidence="2 5" id="KW-0812">Transmembrane</keyword>
<dbReference type="AlphaFoldDB" id="A0A7J4IUC1"/>
<dbReference type="GO" id="GO:0016020">
    <property type="term" value="C:membrane"/>
    <property type="evidence" value="ECO:0007669"/>
    <property type="project" value="UniProtKB-SubCell"/>
</dbReference>
<dbReference type="InterPro" id="IPR047662">
    <property type="entry name" value="SemiSWEET"/>
</dbReference>
<dbReference type="Pfam" id="PF04193">
    <property type="entry name" value="PQ-loop"/>
    <property type="match status" value="1"/>
</dbReference>
<evidence type="ECO:0000313" key="6">
    <source>
        <dbReference type="EMBL" id="HIH09103.1"/>
    </source>
</evidence>
<feature type="transmembrane region" description="Helical" evidence="5">
    <location>
        <begin position="60"/>
        <end position="79"/>
    </location>
</feature>
<dbReference type="EMBL" id="DUGC01000006">
    <property type="protein sequence ID" value="HIH09103.1"/>
    <property type="molecule type" value="Genomic_DNA"/>
</dbReference>
<sequence>MDSITFLGLSAGLLTTVSAVPQLLKAWRTKSTADISLGAVVLLVSGVGLWLLYGIMINNFPLIAANVVTLIVWIGTLILKLRFDGTNAV</sequence>
<evidence type="ECO:0000256" key="3">
    <source>
        <dbReference type="ARBA" id="ARBA00022989"/>
    </source>
</evidence>